<dbReference type="EMBL" id="CP059378">
    <property type="protein sequence ID" value="QLY77902.1"/>
    <property type="molecule type" value="Genomic_DNA"/>
</dbReference>
<sequence>MENIITERLVIRKFEKDDWQDLYEYLSDEEVVKFEPYHIFDEKKSKEEAIRRSGDNNFYGVCLRENKKLIGNLYFSKGDFDTWELGYVFNGKYQGQGYATESAKALINYAFTNLNVRRVVAMCSSKNNNSWKLLERLGMRREGLLLQNVYFKTDNNGEPIWMDTYKYAILKSEWENLKSNI</sequence>
<dbReference type="AlphaFoldDB" id="A0A7D6ZV00"/>
<proteinExistence type="predicted"/>
<dbReference type="Proteomes" id="UP000512286">
    <property type="component" value="Chromosome"/>
</dbReference>
<dbReference type="GO" id="GO:0016747">
    <property type="term" value="F:acyltransferase activity, transferring groups other than amino-acyl groups"/>
    <property type="evidence" value="ECO:0007669"/>
    <property type="project" value="InterPro"/>
</dbReference>
<evidence type="ECO:0000313" key="3">
    <source>
        <dbReference type="Proteomes" id="UP000512286"/>
    </source>
</evidence>
<dbReference type="Pfam" id="PF13302">
    <property type="entry name" value="Acetyltransf_3"/>
    <property type="match status" value="1"/>
</dbReference>
<dbReference type="InterPro" id="IPR051531">
    <property type="entry name" value="N-acetyltransferase"/>
</dbReference>
<dbReference type="InterPro" id="IPR016181">
    <property type="entry name" value="Acyl_CoA_acyltransferase"/>
</dbReference>
<gene>
    <name evidence="2" type="ORF">HZF06_12380</name>
</gene>
<dbReference type="KEGG" id="cint:HZF06_12380"/>
<name>A0A7D6ZV00_9CLOT</name>
<dbReference type="SUPFAM" id="SSF55729">
    <property type="entry name" value="Acyl-CoA N-acyltransferases (Nat)"/>
    <property type="match status" value="1"/>
</dbReference>
<evidence type="ECO:0000313" key="2">
    <source>
        <dbReference type="EMBL" id="QLY77902.1"/>
    </source>
</evidence>
<dbReference type="PANTHER" id="PTHR43792:SF1">
    <property type="entry name" value="N-ACETYLTRANSFERASE DOMAIN-CONTAINING PROTEIN"/>
    <property type="match status" value="1"/>
</dbReference>
<accession>A0A7D6ZV00</accession>
<reference evidence="2 3" key="1">
    <citation type="submission" date="2020-07" db="EMBL/GenBank/DDBJ databases">
        <title>Electron transfer.</title>
        <authorList>
            <person name="Huang L."/>
            <person name="Liu X."/>
            <person name="Zhou S."/>
        </authorList>
    </citation>
    <scope>NUCLEOTIDE SEQUENCE [LARGE SCALE GENOMIC DNA]</scope>
    <source>
        <strain evidence="2 3">Lx1</strain>
    </source>
</reference>
<organism evidence="2 3">
    <name type="scientific">Clostridium intestinale</name>
    <dbReference type="NCBI Taxonomy" id="36845"/>
    <lineage>
        <taxon>Bacteria</taxon>
        <taxon>Bacillati</taxon>
        <taxon>Bacillota</taxon>
        <taxon>Clostridia</taxon>
        <taxon>Eubacteriales</taxon>
        <taxon>Clostridiaceae</taxon>
        <taxon>Clostridium</taxon>
    </lineage>
</organism>
<dbReference type="InterPro" id="IPR000182">
    <property type="entry name" value="GNAT_dom"/>
</dbReference>
<protein>
    <submittedName>
        <fullName evidence="2">GNAT family N-acetyltransferase</fullName>
    </submittedName>
</protein>
<dbReference type="Gene3D" id="3.40.630.30">
    <property type="match status" value="1"/>
</dbReference>
<evidence type="ECO:0000259" key="1">
    <source>
        <dbReference type="PROSITE" id="PS51186"/>
    </source>
</evidence>
<dbReference type="PROSITE" id="PS51186">
    <property type="entry name" value="GNAT"/>
    <property type="match status" value="1"/>
</dbReference>
<feature type="domain" description="N-acetyltransferase" evidence="1">
    <location>
        <begin position="9"/>
        <end position="167"/>
    </location>
</feature>
<dbReference type="PANTHER" id="PTHR43792">
    <property type="entry name" value="GNAT FAMILY, PUTATIVE (AFU_ORTHOLOGUE AFUA_3G00765)-RELATED-RELATED"/>
    <property type="match status" value="1"/>
</dbReference>
<keyword evidence="2" id="KW-0808">Transferase</keyword>
<dbReference type="RefSeq" id="WP_181600387.1">
    <property type="nucleotide sequence ID" value="NZ_CP059378.1"/>
</dbReference>